<dbReference type="GO" id="GO:0046872">
    <property type="term" value="F:metal ion binding"/>
    <property type="evidence" value="ECO:0007669"/>
    <property type="project" value="UniProtKB-KW"/>
</dbReference>
<sequence>MSSPAIDESAVRLLEDPEGLQRHILKVLGAPPRCPGVAEGAGAVATDDLVSSSVLVLLCCPLQQGGHEREPCLILNRRSRKVKQAGDLCCPGGTTEQGVDPIFARLLSLPGFPLSRWPHWRRWKRTCPEEAAELALHLATCMRESWEEMRLNPLRVRFLGVLPPERLVLFPRLIHPLVGWIEGRHRLKPNWEVTRIVSIPLRSLLDPSAYTRYRLYVDPQVAAKLNRTTQDFLCFLYQDGVDVEVLWGATLRIVLLFLEKIFGFTPPDVSSRPFVPGILDEAYLNGRL</sequence>
<dbReference type="PANTHER" id="PTHR12992:SF11">
    <property type="entry name" value="MITOCHONDRIAL COENZYME A DIPHOSPHATASE NUDT8"/>
    <property type="match status" value="1"/>
</dbReference>
<dbReference type="KEGG" id="dax:FDQ92_14995"/>
<proteinExistence type="predicted"/>
<organism evidence="8 9">
    <name type="scientific">Desulfoglaeba alkanexedens ALDC</name>
    <dbReference type="NCBI Taxonomy" id="980445"/>
    <lineage>
        <taxon>Bacteria</taxon>
        <taxon>Pseudomonadati</taxon>
        <taxon>Thermodesulfobacteriota</taxon>
        <taxon>Syntrophobacteria</taxon>
        <taxon>Syntrophobacterales</taxon>
        <taxon>Syntrophobacteraceae</taxon>
        <taxon>Desulfoglaeba</taxon>
    </lineage>
</organism>
<accession>A0A4P8L606</accession>
<keyword evidence="5" id="KW-0460">Magnesium</keyword>
<reference evidence="8 9" key="2">
    <citation type="submission" date="2019-05" db="EMBL/GenBank/DDBJ databases">
        <authorList>
            <person name="Suflita J.M."/>
            <person name="Marks C.R."/>
        </authorList>
    </citation>
    <scope>NUCLEOTIDE SEQUENCE [LARGE SCALE GENOMIC DNA]</scope>
    <source>
        <strain evidence="8 9">ALDC</strain>
    </source>
</reference>
<evidence type="ECO:0000256" key="5">
    <source>
        <dbReference type="ARBA" id="ARBA00022842"/>
    </source>
</evidence>
<dbReference type="InterPro" id="IPR015797">
    <property type="entry name" value="NUDIX_hydrolase-like_dom_sf"/>
</dbReference>
<evidence type="ECO:0000313" key="9">
    <source>
        <dbReference type="Proteomes" id="UP000298602"/>
    </source>
</evidence>
<name>A0A4P8L606_9BACT</name>
<keyword evidence="6" id="KW-0464">Manganese</keyword>
<evidence type="ECO:0000256" key="3">
    <source>
        <dbReference type="ARBA" id="ARBA00022723"/>
    </source>
</evidence>
<keyword evidence="9" id="KW-1185">Reference proteome</keyword>
<evidence type="ECO:0000256" key="2">
    <source>
        <dbReference type="ARBA" id="ARBA00001946"/>
    </source>
</evidence>
<gene>
    <name evidence="8" type="ORF">FDQ92_14995</name>
</gene>
<dbReference type="PROSITE" id="PS51462">
    <property type="entry name" value="NUDIX"/>
    <property type="match status" value="1"/>
</dbReference>
<dbReference type="Gene3D" id="3.90.79.10">
    <property type="entry name" value="Nucleoside Triphosphate Pyrophosphohydrolase"/>
    <property type="match status" value="1"/>
</dbReference>
<reference evidence="8 9" key="1">
    <citation type="submission" date="2019-05" db="EMBL/GenBank/DDBJ databases">
        <title>The Complete Genome Sequence of the n-alkane-degrading Desulfoglaeba alkanexedens ALDC reveals multiple alkylsuccinate synthase gene clusters.</title>
        <authorList>
            <person name="Callaghan A.V."/>
            <person name="Davidova I.A."/>
            <person name="Duncan K.E."/>
            <person name="Morris B."/>
            <person name="McInerney M.J."/>
        </authorList>
    </citation>
    <scope>NUCLEOTIDE SEQUENCE [LARGE SCALE GENOMIC DNA]</scope>
    <source>
        <strain evidence="8 9">ALDC</strain>
    </source>
</reference>
<dbReference type="GO" id="GO:0010945">
    <property type="term" value="F:coenzyme A diphosphatase activity"/>
    <property type="evidence" value="ECO:0007669"/>
    <property type="project" value="InterPro"/>
</dbReference>
<dbReference type="Proteomes" id="UP000298602">
    <property type="component" value="Chromosome"/>
</dbReference>
<dbReference type="SUPFAM" id="SSF55811">
    <property type="entry name" value="Nudix"/>
    <property type="match status" value="1"/>
</dbReference>
<evidence type="ECO:0000256" key="4">
    <source>
        <dbReference type="ARBA" id="ARBA00022801"/>
    </source>
</evidence>
<evidence type="ECO:0000313" key="8">
    <source>
        <dbReference type="EMBL" id="QCQ23360.1"/>
    </source>
</evidence>
<protein>
    <recommendedName>
        <fullName evidence="7">Nudix hydrolase domain-containing protein</fullName>
    </recommendedName>
</protein>
<comment type="cofactor">
    <cofactor evidence="2">
        <name>Mg(2+)</name>
        <dbReference type="ChEBI" id="CHEBI:18420"/>
    </cofactor>
</comment>
<dbReference type="PANTHER" id="PTHR12992">
    <property type="entry name" value="NUDIX HYDROLASE"/>
    <property type="match status" value="1"/>
</dbReference>
<feature type="domain" description="Nudix hydrolase" evidence="7">
    <location>
        <begin position="49"/>
        <end position="223"/>
    </location>
</feature>
<dbReference type="AlphaFoldDB" id="A0A4P8L606"/>
<dbReference type="EMBL" id="CP040098">
    <property type="protein sequence ID" value="QCQ23360.1"/>
    <property type="molecule type" value="Genomic_DNA"/>
</dbReference>
<evidence type="ECO:0000256" key="1">
    <source>
        <dbReference type="ARBA" id="ARBA00001936"/>
    </source>
</evidence>
<comment type="cofactor">
    <cofactor evidence="1">
        <name>Mn(2+)</name>
        <dbReference type="ChEBI" id="CHEBI:29035"/>
    </cofactor>
</comment>
<dbReference type="OrthoDB" id="9802805at2"/>
<dbReference type="RefSeq" id="WP_137425637.1">
    <property type="nucleotide sequence ID" value="NZ_CP040098.1"/>
</dbReference>
<evidence type="ECO:0000256" key="6">
    <source>
        <dbReference type="ARBA" id="ARBA00023211"/>
    </source>
</evidence>
<evidence type="ECO:0000259" key="7">
    <source>
        <dbReference type="PROSITE" id="PS51462"/>
    </source>
</evidence>
<keyword evidence="4" id="KW-0378">Hydrolase</keyword>
<keyword evidence="3" id="KW-0479">Metal-binding</keyword>
<dbReference type="InterPro" id="IPR045121">
    <property type="entry name" value="CoAse"/>
</dbReference>
<dbReference type="InterPro" id="IPR000086">
    <property type="entry name" value="NUDIX_hydrolase_dom"/>
</dbReference>